<dbReference type="NCBIfam" id="TIGR00451">
    <property type="entry name" value="unchar_dom_2"/>
    <property type="match status" value="1"/>
</dbReference>
<evidence type="ECO:0000313" key="5">
    <source>
        <dbReference type="Proteomes" id="UP000185713"/>
    </source>
</evidence>
<dbReference type="PROSITE" id="PS50890">
    <property type="entry name" value="PUA"/>
    <property type="match status" value="1"/>
</dbReference>
<dbReference type="EMBL" id="JWTK01000002">
    <property type="protein sequence ID" value="OJH49946.1"/>
    <property type="molecule type" value="Genomic_DNA"/>
</dbReference>
<evidence type="ECO:0000313" key="3">
    <source>
        <dbReference type="EMBL" id="RNI13250.1"/>
    </source>
</evidence>
<dbReference type="EMBL" id="RJJH01000001">
    <property type="protein sequence ID" value="RNI13250.1"/>
    <property type="molecule type" value="Genomic_DNA"/>
</dbReference>
<dbReference type="EMBL" id="FXBN01000001">
    <property type="protein sequence ID" value="SMH32609.1"/>
    <property type="molecule type" value="Genomic_DNA"/>
</dbReference>
<dbReference type="Proteomes" id="UP000185713">
    <property type="component" value="Unassembled WGS sequence"/>
</dbReference>
<dbReference type="Gene3D" id="2.30.130.10">
    <property type="entry name" value="PUA domain"/>
    <property type="match status" value="1"/>
</dbReference>
<accession>A0A1L9C656</accession>
<dbReference type="Gene3D" id="3.10.450.90">
    <property type="entry name" value="ArcTGT, C2 domain"/>
    <property type="match status" value="1"/>
</dbReference>
<dbReference type="AlphaFoldDB" id="A0A1L9C656"/>
<dbReference type="GO" id="GO:0003723">
    <property type="term" value="F:RNA binding"/>
    <property type="evidence" value="ECO:0007669"/>
    <property type="project" value="InterPro"/>
</dbReference>
<organism evidence="2 5">
    <name type="scientific">Methanohalophilus portucalensis FDF-1</name>
    <dbReference type="NCBI Taxonomy" id="523843"/>
    <lineage>
        <taxon>Archaea</taxon>
        <taxon>Methanobacteriati</taxon>
        <taxon>Methanobacteriota</taxon>
        <taxon>Stenosarchaea group</taxon>
        <taxon>Methanomicrobia</taxon>
        <taxon>Methanosarcinales</taxon>
        <taxon>Methanosarcinaceae</taxon>
        <taxon>Methanohalophilus</taxon>
    </lineage>
</organism>
<reference evidence="4" key="3">
    <citation type="submission" date="2017-04" db="EMBL/GenBank/DDBJ databases">
        <authorList>
            <person name="Afonso C.L."/>
            <person name="Miller P.J."/>
            <person name="Scott M.A."/>
            <person name="Spackman E."/>
            <person name="Goraichik I."/>
            <person name="Dimitrov K.M."/>
            <person name="Suarez D.L."/>
            <person name="Swayne D.E."/>
        </authorList>
    </citation>
    <scope>NUCLEOTIDE SEQUENCE [LARGE SCALE GENOMIC DNA]</scope>
    <source>
        <strain evidence="4">FDF-1</strain>
    </source>
</reference>
<dbReference type="Proteomes" id="UP000193969">
    <property type="component" value="Unassembled WGS sequence"/>
</dbReference>
<dbReference type="CDD" id="cd21149">
    <property type="entry name" value="PUA_archaeosine_TGT"/>
    <property type="match status" value="1"/>
</dbReference>
<dbReference type="InterPro" id="IPR002478">
    <property type="entry name" value="PUA"/>
</dbReference>
<evidence type="ECO:0000313" key="2">
    <source>
        <dbReference type="EMBL" id="OJH49946.1"/>
    </source>
</evidence>
<dbReference type="SUPFAM" id="SSF88697">
    <property type="entry name" value="PUA domain-like"/>
    <property type="match status" value="1"/>
</dbReference>
<dbReference type="InterPro" id="IPR036974">
    <property type="entry name" value="PUA_sf"/>
</dbReference>
<evidence type="ECO:0000313" key="4">
    <source>
        <dbReference type="EMBL" id="SMH32609.1"/>
    </source>
</evidence>
<dbReference type="InterPro" id="IPR029402">
    <property type="entry name" value="TGT_C2"/>
</dbReference>
<dbReference type="Pfam" id="PF14810">
    <property type="entry name" value="TGT_C2"/>
    <property type="match status" value="1"/>
</dbReference>
<keyword evidence="6" id="KW-1185">Reference proteome</keyword>
<reference evidence="3 7" key="4">
    <citation type="submission" date="2018-10" db="EMBL/GenBank/DDBJ databases">
        <title>Cultivation of a novel Methanohalophilus strain from Kebrit Deep of the Red Sea and a genomic comparison of members of the genus Methanohalophilus.</title>
        <authorList>
            <person name="Guan Y."/>
            <person name="Ngugi D.K."/>
            <person name="Stingl U."/>
        </authorList>
    </citation>
    <scope>NUCLEOTIDE SEQUENCE [LARGE SCALE GENOMIC DNA]</scope>
    <source>
        <strain evidence="3 7">DSM 7471</strain>
    </source>
</reference>
<evidence type="ECO:0000313" key="7">
    <source>
        <dbReference type="Proteomes" id="UP000278252"/>
    </source>
</evidence>
<reference evidence="6" key="2">
    <citation type="submission" date="2017-04" db="EMBL/GenBank/DDBJ databases">
        <authorList>
            <person name="Varghese N."/>
            <person name="Submissions S."/>
        </authorList>
    </citation>
    <scope>NUCLEOTIDE SEQUENCE [LARGE SCALE GENOMIC DNA]</scope>
    <source>
        <strain evidence="6">FDF-1</strain>
    </source>
</reference>
<dbReference type="SMART" id="SM00359">
    <property type="entry name" value="PUA"/>
    <property type="match status" value="1"/>
</dbReference>
<evidence type="ECO:0000259" key="1">
    <source>
        <dbReference type="SMART" id="SM00359"/>
    </source>
</evidence>
<sequence>MAMTKEESRIKQVRTMADYQFGKGCGNILFSGEITFKLSRTKRIRQIFSGGKRMATVRARDGMFTLSIEGASLIHSHLPIPGYRVMMCEDAIPFVSKGKTAFAKHVENIDPDLRAGDEVLLVDKQDNLIATGQLLLAPEEVLAMQNGPAVDVRVGVDSS</sequence>
<dbReference type="Proteomes" id="UP000278252">
    <property type="component" value="Unassembled WGS sequence"/>
</dbReference>
<dbReference type="STRING" id="523843.SAMN06264941_0611"/>
<dbReference type="InterPro" id="IPR015947">
    <property type="entry name" value="PUA-like_sf"/>
</dbReference>
<protein>
    <submittedName>
        <fullName evidence="4">Conserved protein with predicted RNA binding PUA domain</fullName>
    </submittedName>
    <submittedName>
        <fullName evidence="2">PUA domain containing protein</fullName>
    </submittedName>
    <submittedName>
        <fullName evidence="3">Pseudouridine synthase</fullName>
    </submittedName>
</protein>
<dbReference type="OrthoDB" id="7576at2157"/>
<dbReference type="InterPro" id="IPR004521">
    <property type="entry name" value="Uncharacterised_CHP00451"/>
</dbReference>
<dbReference type="InterPro" id="IPR038250">
    <property type="entry name" value="TGT_C2_sf"/>
</dbReference>
<gene>
    <name evidence="3" type="ORF">EFE41_01310</name>
    <name evidence="2" type="ORF">MPF_0740</name>
    <name evidence="4" type="ORF">SAMN06264941_0611</name>
</gene>
<evidence type="ECO:0000313" key="6">
    <source>
        <dbReference type="Proteomes" id="UP000193969"/>
    </source>
</evidence>
<proteinExistence type="predicted"/>
<dbReference type="Pfam" id="PF01472">
    <property type="entry name" value="PUA"/>
    <property type="match status" value="1"/>
</dbReference>
<feature type="domain" description="PUA" evidence="1">
    <location>
        <begin position="83"/>
        <end position="157"/>
    </location>
</feature>
<reference evidence="2 5" key="1">
    <citation type="submission" date="2014-12" db="EMBL/GenBank/DDBJ databases">
        <title>The genome sequence of Methanohalophilus portucalensis strain FDF1.</title>
        <authorList>
            <person name="Lai M.-C."/>
            <person name="Lai S.-J."/>
        </authorList>
    </citation>
    <scope>NUCLEOTIDE SEQUENCE [LARGE SCALE GENOMIC DNA]</scope>
    <source>
        <strain evidence="2 5">FDF-1</strain>
    </source>
</reference>
<name>A0A1L9C656_9EURY</name>
<dbReference type="SUPFAM" id="SSF88802">
    <property type="entry name" value="Pre-PUA domain"/>
    <property type="match status" value="1"/>
</dbReference>